<keyword evidence="13" id="KW-1015">Disulfide bond</keyword>
<keyword evidence="13" id="KW-0245">EGF-like domain</keyword>
<dbReference type="Gene3D" id="2.10.25.10">
    <property type="entry name" value="Laminin"/>
    <property type="match status" value="1"/>
</dbReference>
<comment type="caution">
    <text evidence="13">Lacks conserved residue(s) required for the propagation of feature annotation.</text>
</comment>
<evidence type="ECO:0000313" key="17">
    <source>
        <dbReference type="WBParaSite" id="L893_g1410.t1"/>
    </source>
</evidence>
<organism evidence="16 17">
    <name type="scientific">Steinernema glaseri</name>
    <dbReference type="NCBI Taxonomy" id="37863"/>
    <lineage>
        <taxon>Eukaryota</taxon>
        <taxon>Metazoa</taxon>
        <taxon>Ecdysozoa</taxon>
        <taxon>Nematoda</taxon>
        <taxon>Chromadorea</taxon>
        <taxon>Rhabditida</taxon>
        <taxon>Tylenchina</taxon>
        <taxon>Panagrolaimomorpha</taxon>
        <taxon>Strongyloidoidea</taxon>
        <taxon>Steinernematidae</taxon>
        <taxon>Steinernema</taxon>
    </lineage>
</organism>
<keyword evidence="11 14" id="KW-0739">Sodium transport</keyword>
<evidence type="ECO:0000256" key="13">
    <source>
        <dbReference type="PROSITE-ProRule" id="PRU00076"/>
    </source>
</evidence>
<dbReference type="Pfam" id="PF00858">
    <property type="entry name" value="ASC"/>
    <property type="match status" value="1"/>
</dbReference>
<dbReference type="PROSITE" id="PS00022">
    <property type="entry name" value="EGF_1"/>
    <property type="match status" value="1"/>
</dbReference>
<dbReference type="PROSITE" id="PS50026">
    <property type="entry name" value="EGF_3"/>
    <property type="match status" value="1"/>
</dbReference>
<keyword evidence="7" id="KW-0915">Sodium</keyword>
<keyword evidence="6" id="KW-1133">Transmembrane helix</keyword>
<keyword evidence="12 14" id="KW-0407">Ion channel</keyword>
<dbReference type="Proteomes" id="UP000095287">
    <property type="component" value="Unplaced"/>
</dbReference>
<evidence type="ECO:0000256" key="4">
    <source>
        <dbReference type="ARBA" id="ARBA00022461"/>
    </source>
</evidence>
<accession>A0A1I7Y9Q0</accession>
<keyword evidence="5 14" id="KW-0812">Transmembrane</keyword>
<evidence type="ECO:0000256" key="14">
    <source>
        <dbReference type="RuleBase" id="RU000679"/>
    </source>
</evidence>
<evidence type="ECO:0000256" key="11">
    <source>
        <dbReference type="ARBA" id="ARBA00023201"/>
    </source>
</evidence>
<sequence length="142" mass="16761">VDGINTFTCECSADWTGETCTMRVMIYEVLKHFKSYDESTVKMLDELLDKPELIKETLPFFLALMSRDNQTDISWDQEDMFEWASFEGRELDVKKDIVKWNAATLGNCFTFNHDSRPDKFPLRYAGEREGFRALMRVRQDEY</sequence>
<reference evidence="17" key="1">
    <citation type="submission" date="2016-11" db="UniProtKB">
        <authorList>
            <consortium name="WormBaseParasite"/>
        </authorList>
    </citation>
    <scope>IDENTIFICATION</scope>
</reference>
<dbReference type="Gene3D" id="2.60.470.10">
    <property type="entry name" value="Acid-sensing ion channels like domains"/>
    <property type="match status" value="1"/>
</dbReference>
<evidence type="ECO:0000256" key="12">
    <source>
        <dbReference type="ARBA" id="ARBA00023303"/>
    </source>
</evidence>
<evidence type="ECO:0000259" key="15">
    <source>
        <dbReference type="PROSITE" id="PS50026"/>
    </source>
</evidence>
<dbReference type="GO" id="GO:0005272">
    <property type="term" value="F:sodium channel activity"/>
    <property type="evidence" value="ECO:0007669"/>
    <property type="project" value="UniProtKB-KW"/>
</dbReference>
<dbReference type="AlphaFoldDB" id="A0A1I7Y9Q0"/>
<dbReference type="InterPro" id="IPR000742">
    <property type="entry name" value="EGF"/>
</dbReference>
<evidence type="ECO:0000256" key="7">
    <source>
        <dbReference type="ARBA" id="ARBA00023053"/>
    </source>
</evidence>
<feature type="disulfide bond" evidence="13">
    <location>
        <begin position="11"/>
        <end position="20"/>
    </location>
</feature>
<comment type="subcellular location">
    <subcellularLocation>
        <location evidence="1">Membrane</location>
        <topology evidence="1">Multi-pass membrane protein</topology>
    </subcellularLocation>
</comment>
<keyword evidence="16" id="KW-1185">Reference proteome</keyword>
<dbReference type="GO" id="GO:0016020">
    <property type="term" value="C:membrane"/>
    <property type="evidence" value="ECO:0007669"/>
    <property type="project" value="UniProtKB-SubCell"/>
</dbReference>
<evidence type="ECO:0000256" key="8">
    <source>
        <dbReference type="ARBA" id="ARBA00023065"/>
    </source>
</evidence>
<keyword evidence="9" id="KW-0472">Membrane</keyword>
<evidence type="ECO:0000256" key="10">
    <source>
        <dbReference type="ARBA" id="ARBA00023180"/>
    </source>
</evidence>
<evidence type="ECO:0000256" key="3">
    <source>
        <dbReference type="ARBA" id="ARBA00022448"/>
    </source>
</evidence>
<protein>
    <submittedName>
        <fullName evidence="17">EGF-like domain-containing protein</fullName>
    </submittedName>
</protein>
<evidence type="ECO:0000256" key="2">
    <source>
        <dbReference type="ARBA" id="ARBA00007193"/>
    </source>
</evidence>
<keyword evidence="8 14" id="KW-0406">Ion transport</keyword>
<keyword evidence="3 14" id="KW-0813">Transport</keyword>
<comment type="similarity">
    <text evidence="2 14">Belongs to the amiloride-sensitive sodium channel (TC 1.A.6) family.</text>
</comment>
<name>A0A1I7Y9Q0_9BILA</name>
<keyword evidence="4 14" id="KW-0894">Sodium channel</keyword>
<evidence type="ECO:0000313" key="16">
    <source>
        <dbReference type="Proteomes" id="UP000095287"/>
    </source>
</evidence>
<dbReference type="WBParaSite" id="L893_g1410.t1">
    <property type="protein sequence ID" value="L893_g1410.t1"/>
    <property type="gene ID" value="L893_g1410"/>
</dbReference>
<evidence type="ECO:0000256" key="6">
    <source>
        <dbReference type="ARBA" id="ARBA00022989"/>
    </source>
</evidence>
<dbReference type="InterPro" id="IPR001873">
    <property type="entry name" value="ENaC"/>
</dbReference>
<evidence type="ECO:0000256" key="9">
    <source>
        <dbReference type="ARBA" id="ARBA00023136"/>
    </source>
</evidence>
<evidence type="ECO:0000256" key="1">
    <source>
        <dbReference type="ARBA" id="ARBA00004141"/>
    </source>
</evidence>
<evidence type="ECO:0000256" key="5">
    <source>
        <dbReference type="ARBA" id="ARBA00022692"/>
    </source>
</evidence>
<proteinExistence type="inferred from homology"/>
<feature type="domain" description="EGF-like" evidence="15">
    <location>
        <begin position="1"/>
        <end position="21"/>
    </location>
</feature>
<keyword evidence="10" id="KW-0325">Glycoprotein</keyword>